<dbReference type="AlphaFoldDB" id="A0A5Q2TKK2"/>
<name>A0A5Q2TKK2_9BACI</name>
<keyword evidence="1" id="KW-0472">Membrane</keyword>
<gene>
    <name evidence="2" type="ORF">GI584_16105</name>
</gene>
<protein>
    <submittedName>
        <fullName evidence="2">Uncharacterized protein</fullName>
    </submittedName>
</protein>
<evidence type="ECO:0000313" key="3">
    <source>
        <dbReference type="Proteomes" id="UP000339690"/>
    </source>
</evidence>
<feature type="transmembrane region" description="Helical" evidence="1">
    <location>
        <begin position="43"/>
        <end position="62"/>
    </location>
</feature>
<reference evidence="2 3" key="1">
    <citation type="submission" date="2019-11" db="EMBL/GenBank/DDBJ databases">
        <title>Gracilibacillus salitolerans sp. nov., a moderate halophile isolated from a saline soil in northwest China.</title>
        <authorList>
            <person name="Gan L."/>
        </authorList>
    </citation>
    <scope>NUCLEOTIDE SEQUENCE [LARGE SCALE GENOMIC DNA]</scope>
    <source>
        <strain evidence="2 3">SCU50</strain>
    </source>
</reference>
<feature type="transmembrane region" description="Helical" evidence="1">
    <location>
        <begin position="253"/>
        <end position="275"/>
    </location>
</feature>
<proteinExistence type="predicted"/>
<dbReference type="EMBL" id="CP045915">
    <property type="protein sequence ID" value="QGH35479.1"/>
    <property type="molecule type" value="Genomic_DNA"/>
</dbReference>
<dbReference type="KEGG" id="grc:GI584_16105"/>
<keyword evidence="3" id="KW-1185">Reference proteome</keyword>
<feature type="transmembrane region" description="Helical" evidence="1">
    <location>
        <begin position="228"/>
        <end position="247"/>
    </location>
</feature>
<dbReference type="RefSeq" id="WP_153791838.1">
    <property type="nucleotide sequence ID" value="NZ_CP045915.1"/>
</dbReference>
<keyword evidence="1" id="KW-0812">Transmembrane</keyword>
<accession>A0A5Q2TKK2</accession>
<organism evidence="2 3">
    <name type="scientific">Gracilibacillus salitolerans</name>
    <dbReference type="NCBI Taxonomy" id="2663022"/>
    <lineage>
        <taxon>Bacteria</taxon>
        <taxon>Bacillati</taxon>
        <taxon>Bacillota</taxon>
        <taxon>Bacilli</taxon>
        <taxon>Bacillales</taxon>
        <taxon>Bacillaceae</taxon>
        <taxon>Gracilibacillus</taxon>
    </lineage>
</organism>
<evidence type="ECO:0000313" key="2">
    <source>
        <dbReference type="EMBL" id="QGH35479.1"/>
    </source>
</evidence>
<sequence length="430" mass="48761">MDKKLSEFDQKITWKGSSRQRVKRMIDEQITASNKKRMPPLSVIFSMIAVALLFILIIGSFSETIQHSSDRMIHETKEGIAIQITHKKEQADGYQVTVRVQNNSKYKLEQNELFIKDFSGEGEMRTYHDEDWSESFENTYVDRNSVILKTQNDWETIEQGQSNDVNFYVPKEFVESDEYEVIYHSVSSIEPGQRGGEDAGEAFHVIDLLHDQVGLYQHEITSNENTPFIIIVVITTIIVIILIMRYVHVTPKWKLGISGLVLVATLFIFPIRVAVMDDEAEITQLTEGILPITELVHLESIDNDRLIAFYQSGGGSSVSFGNVFVEKTWFGWKNRGGGAGVITNTHQIGWSETYVGNSNSNFSKPLIDGLILNEDIEEVIVETNKGEVEATIAEYPPNERFYFLLLDSADVNVENIYGVGEEGEIIEAVW</sequence>
<evidence type="ECO:0000256" key="1">
    <source>
        <dbReference type="SAM" id="Phobius"/>
    </source>
</evidence>
<dbReference type="Proteomes" id="UP000339690">
    <property type="component" value="Chromosome"/>
</dbReference>
<keyword evidence="1" id="KW-1133">Transmembrane helix</keyword>